<evidence type="ECO:0000256" key="1">
    <source>
        <dbReference type="SAM" id="MobiDB-lite"/>
    </source>
</evidence>
<protein>
    <submittedName>
        <fullName evidence="2">Uncharacterized protein</fullName>
    </submittedName>
</protein>
<comment type="caution">
    <text evidence="2">The sequence shown here is derived from an EMBL/GenBank/DDBJ whole genome shotgun (WGS) entry which is preliminary data.</text>
</comment>
<gene>
    <name evidence="2" type="ORF">HO133_004085</name>
</gene>
<reference evidence="2 3" key="1">
    <citation type="journal article" date="2020" name="Genomics">
        <title>Complete, high-quality genomes from long-read metagenomic sequencing of two wolf lichen thalli reveals enigmatic genome architecture.</title>
        <authorList>
            <person name="McKenzie S.K."/>
            <person name="Walston R.F."/>
            <person name="Allen J.L."/>
        </authorList>
    </citation>
    <scope>NUCLEOTIDE SEQUENCE [LARGE SCALE GENOMIC DNA]</scope>
    <source>
        <strain evidence="2">WasteWater1</strain>
    </source>
</reference>
<proteinExistence type="predicted"/>
<dbReference type="GeneID" id="59332494"/>
<keyword evidence="3" id="KW-1185">Reference proteome</keyword>
<dbReference type="AlphaFoldDB" id="A0A8H6CAF2"/>
<feature type="compositionally biased region" description="Polar residues" evidence="1">
    <location>
        <begin position="299"/>
        <end position="312"/>
    </location>
</feature>
<dbReference type="RefSeq" id="XP_037149051.1">
    <property type="nucleotide sequence ID" value="XM_037295004.1"/>
</dbReference>
<organism evidence="2 3">
    <name type="scientific">Letharia lupina</name>
    <dbReference type="NCBI Taxonomy" id="560253"/>
    <lineage>
        <taxon>Eukaryota</taxon>
        <taxon>Fungi</taxon>
        <taxon>Dikarya</taxon>
        <taxon>Ascomycota</taxon>
        <taxon>Pezizomycotina</taxon>
        <taxon>Lecanoromycetes</taxon>
        <taxon>OSLEUM clade</taxon>
        <taxon>Lecanoromycetidae</taxon>
        <taxon>Lecanorales</taxon>
        <taxon>Lecanorineae</taxon>
        <taxon>Parmeliaceae</taxon>
        <taxon>Letharia</taxon>
    </lineage>
</organism>
<feature type="region of interest" description="Disordered" evidence="1">
    <location>
        <begin position="155"/>
        <end position="175"/>
    </location>
</feature>
<name>A0A8H6CAF2_9LECA</name>
<feature type="region of interest" description="Disordered" evidence="1">
    <location>
        <begin position="226"/>
        <end position="257"/>
    </location>
</feature>
<evidence type="ECO:0000313" key="3">
    <source>
        <dbReference type="Proteomes" id="UP000593566"/>
    </source>
</evidence>
<sequence>MAWVPAHEGYKEHVMYQPRRWYNGFHEGPDQRSEIGPGNPLVHFPGVEQKFNAMARYLDKVETLELVKVLQVPLSNMSLQDDIDGFWLRVRRAREAVGRAENELLFLKEPSLGDRFRKLIDELKRLLFEEAYTEESMIQATLAVEAALSAAADHKATSGEVPDNPGNSIADDNNEHTFDPDLHLRALSDTVRSAWFTDNLTLQLYRNPNISTSAYYAESRTPVLDSPNACSETQTPSPIPQSSVQSSTSQAAATKPQFQYTPIKKSTAYPSFSRLHYLNAQQQTLDSSLTLSKCRLSAPQFSQSAIQSQNPKSRPRIGD</sequence>
<feature type="compositionally biased region" description="Low complexity" evidence="1">
    <location>
        <begin position="231"/>
        <end position="257"/>
    </location>
</feature>
<accession>A0A8H6CAF2</accession>
<evidence type="ECO:0000313" key="2">
    <source>
        <dbReference type="EMBL" id="KAF6219616.1"/>
    </source>
</evidence>
<feature type="region of interest" description="Disordered" evidence="1">
    <location>
        <begin position="299"/>
        <end position="319"/>
    </location>
</feature>
<dbReference type="EMBL" id="JACCJB010000019">
    <property type="protein sequence ID" value="KAF6219616.1"/>
    <property type="molecule type" value="Genomic_DNA"/>
</dbReference>
<dbReference type="Proteomes" id="UP000593566">
    <property type="component" value="Unassembled WGS sequence"/>
</dbReference>